<keyword evidence="5" id="KW-1185">Reference proteome</keyword>
<keyword evidence="3" id="KW-0341">Growth regulation</keyword>
<gene>
    <name evidence="4" type="ORF">SAY87_006979</name>
</gene>
<comment type="caution">
    <text evidence="4">The sequence shown here is derived from an EMBL/GenBank/DDBJ whole genome shotgun (WGS) entry which is preliminary data.</text>
</comment>
<dbReference type="PANTHER" id="PTHR35296:SF8">
    <property type="entry name" value="SMALL AUXIN-UP RNA-RELATED"/>
    <property type="match status" value="1"/>
</dbReference>
<dbReference type="AlphaFoldDB" id="A0AAN7K0H9"/>
<sequence>MAKGPKLTKLRSVLKKLNSFSSRSSPTSGRKSTAVSPTIISSAANASSDDEISNSRNCQSFGDVGLLPVYVGKSRRRYTVGPEVTRHPLFQELVERSGGYNDGLSGSVHVAACEVVLFEHMLWMLENADEESMDGQLADFYAYL</sequence>
<evidence type="ECO:0000256" key="2">
    <source>
        <dbReference type="ARBA" id="ARBA00022473"/>
    </source>
</evidence>
<evidence type="ECO:0000256" key="1">
    <source>
        <dbReference type="ARBA" id="ARBA00006974"/>
    </source>
</evidence>
<dbReference type="InterPro" id="IPR003676">
    <property type="entry name" value="SAUR_fam"/>
</dbReference>
<dbReference type="PANTHER" id="PTHR35296">
    <property type="entry name" value="EXPRESSED PROTEIN"/>
    <property type="match status" value="1"/>
</dbReference>
<accession>A0AAN7K0H9</accession>
<keyword evidence="2" id="KW-0217">Developmental protein</keyword>
<dbReference type="Pfam" id="PF02519">
    <property type="entry name" value="Auxin_inducible"/>
    <property type="match status" value="1"/>
</dbReference>
<proteinExistence type="inferred from homology"/>
<reference evidence="4 5" key="1">
    <citation type="journal article" date="2023" name="Hortic Res">
        <title>Pangenome of water caltrop reveals structural variations and asymmetric subgenome divergence after allopolyploidization.</title>
        <authorList>
            <person name="Zhang X."/>
            <person name="Chen Y."/>
            <person name="Wang L."/>
            <person name="Yuan Y."/>
            <person name="Fang M."/>
            <person name="Shi L."/>
            <person name="Lu R."/>
            <person name="Comes H.P."/>
            <person name="Ma Y."/>
            <person name="Chen Y."/>
            <person name="Huang G."/>
            <person name="Zhou Y."/>
            <person name="Zheng Z."/>
            <person name="Qiu Y."/>
        </authorList>
    </citation>
    <scope>NUCLEOTIDE SEQUENCE [LARGE SCALE GENOMIC DNA]</scope>
    <source>
        <tissue evidence="4">Roots</tissue>
    </source>
</reference>
<dbReference type="GO" id="GO:0009733">
    <property type="term" value="P:response to auxin"/>
    <property type="evidence" value="ECO:0007669"/>
    <property type="project" value="InterPro"/>
</dbReference>
<comment type="similarity">
    <text evidence="1">Belongs to the ARG7 family.</text>
</comment>
<dbReference type="EMBL" id="JAXIOK010000013">
    <property type="protein sequence ID" value="KAK4756852.1"/>
    <property type="molecule type" value="Genomic_DNA"/>
</dbReference>
<evidence type="ECO:0000313" key="4">
    <source>
        <dbReference type="EMBL" id="KAK4756852.1"/>
    </source>
</evidence>
<evidence type="ECO:0000256" key="3">
    <source>
        <dbReference type="ARBA" id="ARBA00022604"/>
    </source>
</evidence>
<evidence type="ECO:0000313" key="5">
    <source>
        <dbReference type="Proteomes" id="UP001345219"/>
    </source>
</evidence>
<protein>
    <submittedName>
        <fullName evidence="4">Uncharacterized protein</fullName>
    </submittedName>
</protein>
<organism evidence="4 5">
    <name type="scientific">Trapa incisa</name>
    <dbReference type="NCBI Taxonomy" id="236973"/>
    <lineage>
        <taxon>Eukaryota</taxon>
        <taxon>Viridiplantae</taxon>
        <taxon>Streptophyta</taxon>
        <taxon>Embryophyta</taxon>
        <taxon>Tracheophyta</taxon>
        <taxon>Spermatophyta</taxon>
        <taxon>Magnoliopsida</taxon>
        <taxon>eudicotyledons</taxon>
        <taxon>Gunneridae</taxon>
        <taxon>Pentapetalae</taxon>
        <taxon>rosids</taxon>
        <taxon>malvids</taxon>
        <taxon>Myrtales</taxon>
        <taxon>Lythraceae</taxon>
        <taxon>Trapa</taxon>
    </lineage>
</organism>
<dbReference type="Proteomes" id="UP001345219">
    <property type="component" value="Chromosome 6"/>
</dbReference>
<name>A0AAN7K0H9_9MYRT</name>